<keyword evidence="3" id="KW-0804">Transcription</keyword>
<dbReference type="PATRIC" id="fig|1280950.3.peg.1297"/>
<dbReference type="FunFam" id="1.10.10.10:FF:000056">
    <property type="entry name" value="IclR family transcriptional regulator"/>
    <property type="match status" value="1"/>
</dbReference>
<dbReference type="Pfam" id="PF09339">
    <property type="entry name" value="HTH_IclR"/>
    <property type="match status" value="1"/>
</dbReference>
<dbReference type="Gene3D" id="3.30.450.40">
    <property type="match status" value="1"/>
</dbReference>
<dbReference type="OrthoDB" id="6057486at2"/>
<dbReference type="InterPro" id="IPR036390">
    <property type="entry name" value="WH_DNA-bd_sf"/>
</dbReference>
<dbReference type="RefSeq" id="WP_051618352.1">
    <property type="nucleotide sequence ID" value="NZ_ARYK01000002.1"/>
</dbReference>
<dbReference type="GO" id="GO:0045892">
    <property type="term" value="P:negative regulation of DNA-templated transcription"/>
    <property type="evidence" value="ECO:0007669"/>
    <property type="project" value="TreeGrafter"/>
</dbReference>
<evidence type="ECO:0000256" key="2">
    <source>
        <dbReference type="ARBA" id="ARBA00023125"/>
    </source>
</evidence>
<evidence type="ECO:0000256" key="3">
    <source>
        <dbReference type="ARBA" id="ARBA00023163"/>
    </source>
</evidence>
<keyword evidence="7" id="KW-1185">Reference proteome</keyword>
<dbReference type="InterPro" id="IPR050707">
    <property type="entry name" value="HTH_MetabolicPath_Reg"/>
</dbReference>
<dbReference type="Proteomes" id="UP000025171">
    <property type="component" value="Unassembled WGS sequence"/>
</dbReference>
<dbReference type="STRING" id="1280950.HJO_06440"/>
<dbReference type="InterPro" id="IPR014757">
    <property type="entry name" value="Tscrpt_reg_IclR_C"/>
</dbReference>
<dbReference type="AlphaFoldDB" id="A0A059FSI4"/>
<evidence type="ECO:0000259" key="5">
    <source>
        <dbReference type="PROSITE" id="PS51078"/>
    </source>
</evidence>
<feature type="domain" description="HTH iclR-type" evidence="4">
    <location>
        <begin position="14"/>
        <end position="76"/>
    </location>
</feature>
<sequence>MASTSGPSDNQKGVQSVEVAARLLDALVRAGGGAALKRISADAGLSPSRAHSYLVSLKRAGLVEQDTGSGEYILGPQARQIGLAAIDHRDQYDVLLAATRRARDETGRTVYLAIWSERGPTVAHWSRGREPLTLLVMNSGLNPPLLTTAMGRIFLTFLPTEHTEAIVRDELAALKGGEVFPGLLEKGAIDRLKAKVHEDGFSYIKGSLSPFVSAIAAPIMDESGNLFAVLNVMGMRLHPDLAGTQTVISQIKSIARQTEKELGRT</sequence>
<comment type="caution">
    <text evidence="6">The sequence shown here is derived from an EMBL/GenBank/DDBJ whole genome shotgun (WGS) entry which is preliminary data.</text>
</comment>
<feature type="domain" description="IclR-ED" evidence="5">
    <location>
        <begin position="77"/>
        <end position="264"/>
    </location>
</feature>
<name>A0A059FSI4_9PROT</name>
<organism evidence="6 7">
    <name type="scientific">Hyphomonas johnsonii MHS-2</name>
    <dbReference type="NCBI Taxonomy" id="1280950"/>
    <lineage>
        <taxon>Bacteria</taxon>
        <taxon>Pseudomonadati</taxon>
        <taxon>Pseudomonadota</taxon>
        <taxon>Alphaproteobacteria</taxon>
        <taxon>Hyphomonadales</taxon>
        <taxon>Hyphomonadaceae</taxon>
        <taxon>Hyphomonas</taxon>
    </lineage>
</organism>
<dbReference type="SMART" id="SM00346">
    <property type="entry name" value="HTH_ICLR"/>
    <property type="match status" value="1"/>
</dbReference>
<dbReference type="Pfam" id="PF01614">
    <property type="entry name" value="IclR_C"/>
    <property type="match status" value="1"/>
</dbReference>
<dbReference type="GO" id="GO:0003700">
    <property type="term" value="F:DNA-binding transcription factor activity"/>
    <property type="evidence" value="ECO:0007669"/>
    <property type="project" value="TreeGrafter"/>
</dbReference>
<gene>
    <name evidence="6" type="ORF">HJO_06440</name>
</gene>
<dbReference type="SUPFAM" id="SSF46785">
    <property type="entry name" value="Winged helix' DNA-binding domain"/>
    <property type="match status" value="1"/>
</dbReference>
<evidence type="ECO:0000259" key="4">
    <source>
        <dbReference type="PROSITE" id="PS51077"/>
    </source>
</evidence>
<evidence type="ECO:0000313" key="6">
    <source>
        <dbReference type="EMBL" id="KCZ93471.1"/>
    </source>
</evidence>
<dbReference type="PANTHER" id="PTHR30136:SF8">
    <property type="entry name" value="TRANSCRIPTIONAL REGULATORY PROTEIN"/>
    <property type="match status" value="1"/>
</dbReference>
<reference evidence="6 7" key="1">
    <citation type="journal article" date="2014" name="Antonie Van Leeuwenhoek">
        <title>Hyphomonas beringensis sp. nov. and Hyphomonas chukchiensis sp. nov., isolated from surface seawater of the Bering Sea and Chukchi Sea.</title>
        <authorList>
            <person name="Li C."/>
            <person name="Lai Q."/>
            <person name="Li G."/>
            <person name="Dong C."/>
            <person name="Wang J."/>
            <person name="Liao Y."/>
            <person name="Shao Z."/>
        </authorList>
    </citation>
    <scope>NUCLEOTIDE SEQUENCE [LARGE SCALE GENOMIC DNA]</scope>
    <source>
        <strain evidence="6 7">MHS-2</strain>
    </source>
</reference>
<dbReference type="eggNOG" id="COG1414">
    <property type="taxonomic scope" value="Bacteria"/>
</dbReference>
<dbReference type="PROSITE" id="PS51078">
    <property type="entry name" value="ICLR_ED"/>
    <property type="match status" value="1"/>
</dbReference>
<dbReference type="Gene3D" id="1.10.10.10">
    <property type="entry name" value="Winged helix-like DNA-binding domain superfamily/Winged helix DNA-binding domain"/>
    <property type="match status" value="1"/>
</dbReference>
<evidence type="ECO:0000256" key="1">
    <source>
        <dbReference type="ARBA" id="ARBA00023015"/>
    </source>
</evidence>
<dbReference type="InterPro" id="IPR036388">
    <property type="entry name" value="WH-like_DNA-bd_sf"/>
</dbReference>
<dbReference type="SUPFAM" id="SSF55781">
    <property type="entry name" value="GAF domain-like"/>
    <property type="match status" value="1"/>
</dbReference>
<dbReference type="EMBL" id="ARYK01000002">
    <property type="protein sequence ID" value="KCZ93471.1"/>
    <property type="molecule type" value="Genomic_DNA"/>
</dbReference>
<dbReference type="InterPro" id="IPR029016">
    <property type="entry name" value="GAF-like_dom_sf"/>
</dbReference>
<dbReference type="PANTHER" id="PTHR30136">
    <property type="entry name" value="HELIX-TURN-HELIX TRANSCRIPTIONAL REGULATOR, ICLR FAMILY"/>
    <property type="match status" value="1"/>
</dbReference>
<dbReference type="InterPro" id="IPR005471">
    <property type="entry name" value="Tscrpt_reg_IclR_N"/>
</dbReference>
<keyword evidence="2" id="KW-0238">DNA-binding</keyword>
<dbReference type="GO" id="GO:0003677">
    <property type="term" value="F:DNA binding"/>
    <property type="evidence" value="ECO:0007669"/>
    <property type="project" value="UniProtKB-KW"/>
</dbReference>
<evidence type="ECO:0000313" key="7">
    <source>
        <dbReference type="Proteomes" id="UP000025171"/>
    </source>
</evidence>
<keyword evidence="1" id="KW-0805">Transcription regulation</keyword>
<accession>A0A059FSI4</accession>
<protein>
    <submittedName>
        <fullName evidence="6">IclR family transcriptional regulator</fullName>
    </submittedName>
</protein>
<dbReference type="PROSITE" id="PS51077">
    <property type="entry name" value="HTH_ICLR"/>
    <property type="match status" value="1"/>
</dbReference>
<proteinExistence type="predicted"/>